<organism evidence="2 3">
    <name type="scientific">Agaricus bisporus var. burnettii</name>
    <dbReference type="NCBI Taxonomy" id="192524"/>
    <lineage>
        <taxon>Eukaryota</taxon>
        <taxon>Fungi</taxon>
        <taxon>Dikarya</taxon>
        <taxon>Basidiomycota</taxon>
        <taxon>Agaricomycotina</taxon>
        <taxon>Agaricomycetes</taxon>
        <taxon>Agaricomycetidae</taxon>
        <taxon>Agaricales</taxon>
        <taxon>Agaricineae</taxon>
        <taxon>Agaricaceae</taxon>
        <taxon>Agaricus</taxon>
    </lineage>
</organism>
<protein>
    <recommendedName>
        <fullName evidence="4">BTB domain-containing protein</fullName>
    </recommendedName>
</protein>
<proteinExistence type="predicted"/>
<gene>
    <name evidence="2" type="ORF">Agabi119p4_7936</name>
</gene>
<dbReference type="EMBL" id="JABXXO010000010">
    <property type="protein sequence ID" value="KAF7768693.1"/>
    <property type="molecule type" value="Genomic_DNA"/>
</dbReference>
<dbReference type="InterPro" id="IPR011333">
    <property type="entry name" value="SKP1/BTB/POZ_sf"/>
</dbReference>
<comment type="caution">
    <text evidence="2">The sequence shown here is derived from an EMBL/GenBank/DDBJ whole genome shotgun (WGS) entry which is preliminary data.</text>
</comment>
<evidence type="ECO:0008006" key="4">
    <source>
        <dbReference type="Google" id="ProtNLM"/>
    </source>
</evidence>
<dbReference type="AlphaFoldDB" id="A0A8H7EZD2"/>
<evidence type="ECO:0000313" key="2">
    <source>
        <dbReference type="EMBL" id="KAF7768693.1"/>
    </source>
</evidence>
<reference evidence="2 3" key="1">
    <citation type="journal article" name="Sci. Rep.">
        <title>Telomere-to-telomere assembled and centromere annotated genomes of the two main subspecies of the button mushroom Agaricus bisporus reveal especially polymorphic chromosome ends.</title>
        <authorList>
            <person name="Sonnenberg A.S.M."/>
            <person name="Sedaghat-Telgerd N."/>
            <person name="Lavrijssen B."/>
            <person name="Ohm R.A."/>
            <person name="Hendrickx P.M."/>
            <person name="Scholtmeijer K."/>
            <person name="Baars J.J.P."/>
            <person name="van Peer A."/>
        </authorList>
    </citation>
    <scope>NUCLEOTIDE SEQUENCE [LARGE SCALE GENOMIC DNA]</scope>
    <source>
        <strain evidence="2 3">H119_p4</strain>
    </source>
</reference>
<sequence length="282" mass="31103">MPPKPQQDNTFGRSPSLSPSATYYLRGGDLFFLLGHVLYRVHSYFFLRESAFWKRELVGSSTAPDAPLLQGNDSTNAIILEEDPKDFDCFLWVFYNENLGDFSAKLQDWITIMRYATRWDFPRIKDLAIQHLEKHEMNPIDRIKLYQENKLPEKYLFPLYVGLASRQELLGIEESRTLGIETLVLIQQARERLRAPTSPMGNKFLSPIRTDLKPADVFDIVSATFNISFGELPADPKPDPKGGSGSGSAGAQTTGPTGSGPANPPKGPGAGGGGAGRGRGGR</sequence>
<accession>A0A8H7EZD2</accession>
<feature type="compositionally biased region" description="Low complexity" evidence="1">
    <location>
        <begin position="249"/>
        <end position="261"/>
    </location>
</feature>
<evidence type="ECO:0000313" key="3">
    <source>
        <dbReference type="Proteomes" id="UP000629468"/>
    </source>
</evidence>
<feature type="compositionally biased region" description="Gly residues" evidence="1">
    <location>
        <begin position="268"/>
        <end position="282"/>
    </location>
</feature>
<dbReference type="Gene3D" id="3.30.710.10">
    <property type="entry name" value="Potassium Channel Kv1.1, Chain A"/>
    <property type="match status" value="1"/>
</dbReference>
<evidence type="ECO:0000256" key="1">
    <source>
        <dbReference type="SAM" id="MobiDB-lite"/>
    </source>
</evidence>
<feature type="region of interest" description="Disordered" evidence="1">
    <location>
        <begin position="229"/>
        <end position="282"/>
    </location>
</feature>
<dbReference type="Proteomes" id="UP000629468">
    <property type="component" value="Unassembled WGS sequence"/>
</dbReference>
<name>A0A8H7EZD2_AGABI</name>